<protein>
    <recommendedName>
        <fullName evidence="4">Transmembrane protein 185B</fullName>
    </recommendedName>
</protein>
<dbReference type="InParanoid" id="E9H1V1"/>
<evidence type="ECO:0008006" key="4">
    <source>
        <dbReference type="Google" id="ProtNLM"/>
    </source>
</evidence>
<dbReference type="PANTHER" id="PTHR13568">
    <property type="entry name" value="FAM11A, B PROTEIN"/>
    <property type="match status" value="1"/>
</dbReference>
<gene>
    <name evidence="2" type="ORF">DAPPUDRAFT_307386</name>
</gene>
<feature type="transmembrane region" description="Helical" evidence="1">
    <location>
        <begin position="16"/>
        <end position="33"/>
    </location>
</feature>
<name>E9H1V1_DAPPU</name>
<accession>E9H1V1</accession>
<dbReference type="EMBL" id="GL732584">
    <property type="protein sequence ID" value="EFX74237.1"/>
    <property type="molecule type" value="Genomic_DNA"/>
</dbReference>
<dbReference type="HOGENOM" id="CLU_053027_0_0_1"/>
<feature type="transmembrane region" description="Helical" evidence="1">
    <location>
        <begin position="171"/>
        <end position="195"/>
    </location>
</feature>
<keyword evidence="1" id="KW-1133">Transmembrane helix</keyword>
<dbReference type="OrthoDB" id="72976at2759"/>
<dbReference type="KEGG" id="dpx:DAPPUDRAFT_307386"/>
<proteinExistence type="predicted"/>
<keyword evidence="1" id="KW-0812">Transmembrane</keyword>
<evidence type="ECO:0000256" key="1">
    <source>
        <dbReference type="SAM" id="Phobius"/>
    </source>
</evidence>
<keyword evidence="1" id="KW-0472">Membrane</keyword>
<feature type="transmembrane region" description="Helical" evidence="1">
    <location>
        <begin position="45"/>
        <end position="67"/>
    </location>
</feature>
<keyword evidence="3" id="KW-1185">Reference proteome</keyword>
<feature type="transmembrane region" description="Helical" evidence="1">
    <location>
        <begin position="215"/>
        <end position="233"/>
    </location>
</feature>
<feature type="transmembrane region" description="Helical" evidence="1">
    <location>
        <begin position="245"/>
        <end position="263"/>
    </location>
</feature>
<sequence length="354" mass="40124">MANLIHLLQDFNPGKFVAYLSLLIFVALLSLRLDGVLKTDYWGIFSPLWIMHGFVLFGAGIGTIAWWKHPSSHVDPESYIQFKSMLVSSSLHLLLAFFEILACDKLQTSRHIWVLVFLPMLFLSIVCIAVSIWALKHERPFEVELFLALNLLQLIFIPLKLDGFITWRWELVFIPIWIIYGAAVIGVSYSILLAALFSRSVNITNDQRRASTQAASSYVLLVIPSLISVILLAKKLDGDLQMPYSLVNIPLLIALTSLVLRSFTARGGNLWWCGMRKDFCLFILDLFPMLREYGNVSYDYQSTEQRSLESNDIPEVTVLSPNPNPPSSVWPKIKNVKNVDSRTVVPILIIDLPD</sequence>
<dbReference type="Proteomes" id="UP000000305">
    <property type="component" value="Unassembled WGS sequence"/>
</dbReference>
<organism evidence="2 3">
    <name type="scientific">Daphnia pulex</name>
    <name type="common">Water flea</name>
    <dbReference type="NCBI Taxonomy" id="6669"/>
    <lineage>
        <taxon>Eukaryota</taxon>
        <taxon>Metazoa</taxon>
        <taxon>Ecdysozoa</taxon>
        <taxon>Arthropoda</taxon>
        <taxon>Crustacea</taxon>
        <taxon>Branchiopoda</taxon>
        <taxon>Diplostraca</taxon>
        <taxon>Cladocera</taxon>
        <taxon>Anomopoda</taxon>
        <taxon>Daphniidae</taxon>
        <taxon>Daphnia</taxon>
    </lineage>
</organism>
<feature type="transmembrane region" description="Helical" evidence="1">
    <location>
        <begin position="79"/>
        <end position="100"/>
    </location>
</feature>
<evidence type="ECO:0000313" key="2">
    <source>
        <dbReference type="EMBL" id="EFX74237.1"/>
    </source>
</evidence>
<dbReference type="Pfam" id="PF10269">
    <property type="entry name" value="Tmemb_185A"/>
    <property type="match status" value="1"/>
</dbReference>
<dbReference type="AlphaFoldDB" id="E9H1V1"/>
<evidence type="ECO:0000313" key="3">
    <source>
        <dbReference type="Proteomes" id="UP000000305"/>
    </source>
</evidence>
<dbReference type="InterPro" id="IPR019396">
    <property type="entry name" value="TM_Fragile-X-F-assoc"/>
</dbReference>
<feature type="transmembrane region" description="Helical" evidence="1">
    <location>
        <begin position="112"/>
        <end position="135"/>
    </location>
</feature>
<dbReference type="FunCoup" id="E9H1V1">
    <property type="interactions" value="1720"/>
</dbReference>
<dbReference type="PANTHER" id="PTHR13568:SF6">
    <property type="entry name" value="TRANSMEMBRANE PROTEIN 185A"/>
    <property type="match status" value="1"/>
</dbReference>
<dbReference type="OMA" id="HEFGKHD"/>
<dbReference type="eggNOG" id="KOG3879">
    <property type="taxonomic scope" value="Eukaryota"/>
</dbReference>
<reference evidence="2 3" key="1">
    <citation type="journal article" date="2011" name="Science">
        <title>The ecoresponsive genome of Daphnia pulex.</title>
        <authorList>
            <person name="Colbourne J.K."/>
            <person name="Pfrender M.E."/>
            <person name="Gilbert D."/>
            <person name="Thomas W.K."/>
            <person name="Tucker A."/>
            <person name="Oakley T.H."/>
            <person name="Tokishita S."/>
            <person name="Aerts A."/>
            <person name="Arnold G.J."/>
            <person name="Basu M.K."/>
            <person name="Bauer D.J."/>
            <person name="Caceres C.E."/>
            <person name="Carmel L."/>
            <person name="Casola C."/>
            <person name="Choi J.H."/>
            <person name="Detter J.C."/>
            <person name="Dong Q."/>
            <person name="Dusheyko S."/>
            <person name="Eads B.D."/>
            <person name="Frohlich T."/>
            <person name="Geiler-Samerotte K.A."/>
            <person name="Gerlach D."/>
            <person name="Hatcher P."/>
            <person name="Jogdeo S."/>
            <person name="Krijgsveld J."/>
            <person name="Kriventseva E.V."/>
            <person name="Kultz D."/>
            <person name="Laforsch C."/>
            <person name="Lindquist E."/>
            <person name="Lopez J."/>
            <person name="Manak J.R."/>
            <person name="Muller J."/>
            <person name="Pangilinan J."/>
            <person name="Patwardhan R.P."/>
            <person name="Pitluck S."/>
            <person name="Pritham E.J."/>
            <person name="Rechtsteiner A."/>
            <person name="Rho M."/>
            <person name="Rogozin I.B."/>
            <person name="Sakarya O."/>
            <person name="Salamov A."/>
            <person name="Schaack S."/>
            <person name="Shapiro H."/>
            <person name="Shiga Y."/>
            <person name="Skalitzky C."/>
            <person name="Smith Z."/>
            <person name="Souvorov A."/>
            <person name="Sung W."/>
            <person name="Tang Z."/>
            <person name="Tsuchiya D."/>
            <person name="Tu H."/>
            <person name="Vos H."/>
            <person name="Wang M."/>
            <person name="Wolf Y.I."/>
            <person name="Yamagata H."/>
            <person name="Yamada T."/>
            <person name="Ye Y."/>
            <person name="Shaw J.R."/>
            <person name="Andrews J."/>
            <person name="Crease T.J."/>
            <person name="Tang H."/>
            <person name="Lucas S.M."/>
            <person name="Robertson H.M."/>
            <person name="Bork P."/>
            <person name="Koonin E.V."/>
            <person name="Zdobnov E.M."/>
            <person name="Grigoriev I.V."/>
            <person name="Lynch M."/>
            <person name="Boore J.L."/>
        </authorList>
    </citation>
    <scope>NUCLEOTIDE SEQUENCE [LARGE SCALE GENOMIC DNA]</scope>
</reference>
<dbReference type="STRING" id="6669.E9H1V1"/>